<protein>
    <submittedName>
        <fullName evidence="1">Uncharacterized protein</fullName>
    </submittedName>
</protein>
<evidence type="ECO:0000313" key="2">
    <source>
        <dbReference type="Proteomes" id="UP000257109"/>
    </source>
</evidence>
<dbReference type="EMBL" id="QJKJ01002262">
    <property type="protein sequence ID" value="RDY03600.1"/>
    <property type="molecule type" value="Genomic_DNA"/>
</dbReference>
<dbReference type="Proteomes" id="UP000257109">
    <property type="component" value="Unassembled WGS sequence"/>
</dbReference>
<reference evidence="1" key="1">
    <citation type="submission" date="2018-05" db="EMBL/GenBank/DDBJ databases">
        <title>Draft genome of Mucuna pruriens seed.</title>
        <authorList>
            <person name="Nnadi N.E."/>
            <person name="Vos R."/>
            <person name="Hasami M.H."/>
            <person name="Devisetty U.K."/>
            <person name="Aguiy J.C."/>
        </authorList>
    </citation>
    <scope>NUCLEOTIDE SEQUENCE [LARGE SCALE GENOMIC DNA]</scope>
    <source>
        <strain evidence="1">JCA_2017</strain>
    </source>
</reference>
<name>A0A371HLG4_MUCPR</name>
<accession>A0A371HLG4</accession>
<proteinExistence type="predicted"/>
<dbReference type="AlphaFoldDB" id="A0A371HLG4"/>
<gene>
    <name evidence="1" type="ORF">CR513_12801</name>
</gene>
<organism evidence="1 2">
    <name type="scientific">Mucuna pruriens</name>
    <name type="common">Velvet bean</name>
    <name type="synonym">Dolichos pruriens</name>
    <dbReference type="NCBI Taxonomy" id="157652"/>
    <lineage>
        <taxon>Eukaryota</taxon>
        <taxon>Viridiplantae</taxon>
        <taxon>Streptophyta</taxon>
        <taxon>Embryophyta</taxon>
        <taxon>Tracheophyta</taxon>
        <taxon>Spermatophyta</taxon>
        <taxon>Magnoliopsida</taxon>
        <taxon>eudicotyledons</taxon>
        <taxon>Gunneridae</taxon>
        <taxon>Pentapetalae</taxon>
        <taxon>rosids</taxon>
        <taxon>fabids</taxon>
        <taxon>Fabales</taxon>
        <taxon>Fabaceae</taxon>
        <taxon>Papilionoideae</taxon>
        <taxon>50 kb inversion clade</taxon>
        <taxon>NPAAA clade</taxon>
        <taxon>indigoferoid/millettioid clade</taxon>
        <taxon>Phaseoleae</taxon>
        <taxon>Mucuna</taxon>
    </lineage>
</organism>
<comment type="caution">
    <text evidence="1">The sequence shown here is derived from an EMBL/GenBank/DDBJ whole genome shotgun (WGS) entry which is preliminary data.</text>
</comment>
<evidence type="ECO:0000313" key="1">
    <source>
        <dbReference type="EMBL" id="RDY03600.1"/>
    </source>
</evidence>
<sequence>MLLAQIDKVPKEFALGIFMNDLNVLGMRVRGLDDQQFLEIPQSIWVLIEAKIHDPTVFKMETIPLRLAMQQIHNLGIRGHNTYVTKSMSGGDKKGVVFNMANNLGCSTSVLKGKLRVLILGEDDNEGDEVEFDEVELVE</sequence>
<keyword evidence="2" id="KW-1185">Reference proteome</keyword>
<feature type="non-terminal residue" evidence="1">
    <location>
        <position position="1"/>
    </location>
</feature>